<dbReference type="GeneTree" id="ENSGT00950000185224"/>
<reference evidence="2" key="1">
    <citation type="submission" date="2019-03" db="UniProtKB">
        <authorList>
            <consortium name="Ensembl"/>
        </authorList>
    </citation>
    <scope>IDENTIFICATION</scope>
</reference>
<accession>A0A452UUY5</accession>
<dbReference type="Ensembl" id="ENSUMAT00000029478.1">
    <property type="protein sequence ID" value="ENSUMAP00000024891.1"/>
    <property type="gene ID" value="ENSUMAG00000018124.1"/>
</dbReference>
<evidence type="ECO:0000256" key="1">
    <source>
        <dbReference type="SAM" id="MobiDB-lite"/>
    </source>
</evidence>
<proteinExistence type="predicted"/>
<sequence>MTQKRALYWLSTASRHVLLPAPIHFPLPQREFLPSGKGCQPVSINCLQQFPEPRPEWRAPSRTRRTRPPYSSYQSSGFRPHTRCPHPGRAQRRRCQRPRSRCLPETWTRHLGSPCSAPLGTLPKLQRGATKTGRHIDMWASVSGGISETLNCQ</sequence>
<evidence type="ECO:0000313" key="2">
    <source>
        <dbReference type="Ensembl" id="ENSUMAP00000024891"/>
    </source>
</evidence>
<feature type="region of interest" description="Disordered" evidence="1">
    <location>
        <begin position="53"/>
        <end position="97"/>
    </location>
</feature>
<organism evidence="2">
    <name type="scientific">Ursus maritimus</name>
    <name type="common">Polar bear</name>
    <name type="synonym">Thalarctos maritimus</name>
    <dbReference type="NCBI Taxonomy" id="29073"/>
    <lineage>
        <taxon>Eukaryota</taxon>
        <taxon>Metazoa</taxon>
        <taxon>Chordata</taxon>
        <taxon>Craniata</taxon>
        <taxon>Vertebrata</taxon>
        <taxon>Euteleostomi</taxon>
        <taxon>Mammalia</taxon>
        <taxon>Eutheria</taxon>
        <taxon>Laurasiatheria</taxon>
        <taxon>Carnivora</taxon>
        <taxon>Caniformia</taxon>
        <taxon>Ursidae</taxon>
        <taxon>Ursus</taxon>
    </lineage>
</organism>
<dbReference type="AlphaFoldDB" id="A0A452UUY5"/>
<feature type="compositionally biased region" description="Basic residues" evidence="1">
    <location>
        <begin position="80"/>
        <end position="97"/>
    </location>
</feature>
<protein>
    <submittedName>
        <fullName evidence="2">Uncharacterized protein</fullName>
    </submittedName>
</protein>
<name>A0A452UUY5_URSMA</name>